<evidence type="ECO:0000256" key="8">
    <source>
        <dbReference type="ARBA" id="ARBA00023172"/>
    </source>
</evidence>
<keyword evidence="5" id="KW-0227">DNA damage</keyword>
<dbReference type="AlphaFoldDB" id="A0A6A6QNQ1"/>
<feature type="region of interest" description="Disordered" evidence="13">
    <location>
        <begin position="706"/>
        <end position="895"/>
    </location>
</feature>
<dbReference type="GO" id="GO:0035312">
    <property type="term" value="F:5'-3' DNA exonuclease activity"/>
    <property type="evidence" value="ECO:0007669"/>
    <property type="project" value="TreeGrafter"/>
</dbReference>
<feature type="domain" description="Metallo-beta-lactamase" evidence="15">
    <location>
        <begin position="21"/>
        <end position="145"/>
    </location>
</feature>
<evidence type="ECO:0000259" key="15">
    <source>
        <dbReference type="Pfam" id="PF12706"/>
    </source>
</evidence>
<keyword evidence="10" id="KW-0539">Nucleus</keyword>
<evidence type="ECO:0000256" key="3">
    <source>
        <dbReference type="ARBA" id="ARBA00022722"/>
    </source>
</evidence>
<dbReference type="GO" id="GO:0006310">
    <property type="term" value="P:DNA recombination"/>
    <property type="evidence" value="ECO:0007669"/>
    <property type="project" value="UniProtKB-KW"/>
</dbReference>
<dbReference type="EMBL" id="MU004191">
    <property type="protein sequence ID" value="KAF2493995.1"/>
    <property type="molecule type" value="Genomic_DNA"/>
</dbReference>
<dbReference type="OrthoDB" id="5561659at2759"/>
<dbReference type="GO" id="GO:0003684">
    <property type="term" value="F:damaged DNA binding"/>
    <property type="evidence" value="ECO:0007669"/>
    <property type="project" value="TreeGrafter"/>
</dbReference>
<dbReference type="GO" id="GO:0004519">
    <property type="term" value="F:endonuclease activity"/>
    <property type="evidence" value="ECO:0007669"/>
    <property type="project" value="UniProtKB-KW"/>
</dbReference>
<keyword evidence="17" id="KW-1185">Reference proteome</keyword>
<feature type="compositionally biased region" description="Polar residues" evidence="13">
    <location>
        <begin position="706"/>
        <end position="716"/>
    </location>
</feature>
<feature type="region of interest" description="Disordered" evidence="13">
    <location>
        <begin position="411"/>
        <end position="435"/>
    </location>
</feature>
<keyword evidence="3" id="KW-0540">Nuclease</keyword>
<evidence type="ECO:0000256" key="6">
    <source>
        <dbReference type="ARBA" id="ARBA00022801"/>
    </source>
</evidence>
<evidence type="ECO:0000313" key="17">
    <source>
        <dbReference type="Proteomes" id="UP000799750"/>
    </source>
</evidence>
<sequence length="929" mass="103321">MSTFKGVVAEFPQVRIDYFRPVRAVPPPLACFLSHVHSDHLQGLESLKAPFVYCSPATREILLRLEKYPHRMNFAKGLLETRKQTYRHLKYLLKTLPLDTPTVIELSPGNELRVTLFDANHCAGAVMFLIQGDGKAILYTGDIRSESWWVNSLVQNPILIPYTLGSRRLDCIYLDTTFATKSLWSRDFQSKAEGLKELLGKVEKYPPETIFYFHSWTFGYENVWIALSNFLESPIHLDRYRWSIYKSLSAVQGTPDCREAPPLTGFSLGNHQRSGCLTQDPNVRLHSCEKGFWCSTVESSPDVVHIIPIVTRLENGSEIAEVGAGGGKGDLDQAHELEVGNTNDVAQLMHLCATNISNPDLLSIVLKLLSTTIADSKQRITLEPSTAENGSSETVLLDDLPIKDLIPMLAKGAARQDSHSTPSSENEESLPIQENGLPKMIKFPYSRHSSYRELCELVQAFRPRDIYPCTVDSANWTPELSMRSLFGNLCSDSIFAHDAEMLAAFEERAEEGRKSRANHEETQISVHTDTQASTVENFQQTVEQVKLAQHIAFISPPKLKRKASSLLQQKPSVDTSEIEETVFDSPLQANRSVTTPTRQSLAKRLRGFQRMENLRHPSSSPSRVSPEPPLKRKTPRARIRLSNDGEMYVESIHSSQESDDGQNSQVWTDRQREMISAYFAERDSKAKDENLLAVDGRHPEDVVLSTEIQESDSYTRGGSIARTPHDTTTRGYSRISTTMETMHSSPAPSRPSLASGASDTEARRSRNVETLRRNPVTGSTSKSKGLESTSTTASPASRVSDSTSRNDTSHRPGTSTNPIDIPSSHPRAPTPFNHNPPEPDSSLPRSPTPPTTQIKITTSPHQDADADDEADADAESETDTDSSTLSYPDLGSDSKVRRMAYDAALNRNGLSMEDIQLVSTKRDESSVEL</sequence>
<evidence type="ECO:0000259" key="14">
    <source>
        <dbReference type="Pfam" id="PF07522"/>
    </source>
</evidence>
<keyword evidence="9" id="KW-0234">DNA repair</keyword>
<dbReference type="Pfam" id="PF07522">
    <property type="entry name" value="DRMBL"/>
    <property type="match status" value="1"/>
</dbReference>
<evidence type="ECO:0000256" key="7">
    <source>
        <dbReference type="ARBA" id="ARBA00022839"/>
    </source>
</evidence>
<accession>A0A6A6QNQ1</accession>
<dbReference type="Gene3D" id="3.60.15.10">
    <property type="entry name" value="Ribonuclease Z/Hydroxyacylglutathione hydrolase-like"/>
    <property type="match status" value="1"/>
</dbReference>
<keyword evidence="6" id="KW-0378">Hydrolase</keyword>
<dbReference type="PANTHER" id="PTHR23240">
    <property type="entry name" value="DNA CROSS-LINK REPAIR PROTEIN PSO2/SNM1-RELATED"/>
    <property type="match status" value="1"/>
</dbReference>
<dbReference type="InterPro" id="IPR036866">
    <property type="entry name" value="RibonucZ/Hydroxyglut_hydro"/>
</dbReference>
<evidence type="ECO:0000256" key="11">
    <source>
        <dbReference type="ARBA" id="ARBA00039759"/>
    </source>
</evidence>
<feature type="compositionally biased region" description="Low complexity" evidence="13">
    <location>
        <begin position="744"/>
        <end position="758"/>
    </location>
</feature>
<evidence type="ECO:0000256" key="9">
    <source>
        <dbReference type="ARBA" id="ARBA00023204"/>
    </source>
</evidence>
<dbReference type="PANTHER" id="PTHR23240:SF8">
    <property type="entry name" value="PROTEIN ARTEMIS"/>
    <property type="match status" value="1"/>
</dbReference>
<organism evidence="16 17">
    <name type="scientific">Lophium mytilinum</name>
    <dbReference type="NCBI Taxonomy" id="390894"/>
    <lineage>
        <taxon>Eukaryota</taxon>
        <taxon>Fungi</taxon>
        <taxon>Dikarya</taxon>
        <taxon>Ascomycota</taxon>
        <taxon>Pezizomycotina</taxon>
        <taxon>Dothideomycetes</taxon>
        <taxon>Pleosporomycetidae</taxon>
        <taxon>Mytilinidiales</taxon>
        <taxon>Mytilinidiaceae</taxon>
        <taxon>Lophium</taxon>
    </lineage>
</organism>
<proteinExistence type="inferred from homology"/>
<dbReference type="GO" id="GO:0000723">
    <property type="term" value="P:telomere maintenance"/>
    <property type="evidence" value="ECO:0007669"/>
    <property type="project" value="TreeGrafter"/>
</dbReference>
<feature type="compositionally biased region" description="Low complexity" evidence="13">
    <location>
        <begin position="840"/>
        <end position="860"/>
    </location>
</feature>
<gene>
    <name evidence="16" type="ORF">BU16DRAFT_61500</name>
</gene>
<dbReference type="SUPFAM" id="SSF56281">
    <property type="entry name" value="Metallo-hydrolase/oxidoreductase"/>
    <property type="match status" value="1"/>
</dbReference>
<feature type="region of interest" description="Disordered" evidence="13">
    <location>
        <begin position="610"/>
        <end position="637"/>
    </location>
</feature>
<dbReference type="GO" id="GO:0036297">
    <property type="term" value="P:interstrand cross-link repair"/>
    <property type="evidence" value="ECO:0007669"/>
    <property type="project" value="TreeGrafter"/>
</dbReference>
<evidence type="ECO:0000256" key="12">
    <source>
        <dbReference type="ARBA" id="ARBA00042677"/>
    </source>
</evidence>
<dbReference type="GO" id="GO:0005634">
    <property type="term" value="C:nucleus"/>
    <property type="evidence" value="ECO:0007669"/>
    <property type="project" value="UniProtKB-SubCell"/>
</dbReference>
<evidence type="ECO:0000256" key="1">
    <source>
        <dbReference type="ARBA" id="ARBA00004123"/>
    </source>
</evidence>
<dbReference type="Pfam" id="PF12706">
    <property type="entry name" value="Lactamase_B_2"/>
    <property type="match status" value="1"/>
</dbReference>
<evidence type="ECO:0000256" key="2">
    <source>
        <dbReference type="ARBA" id="ARBA00010304"/>
    </source>
</evidence>
<evidence type="ECO:0000256" key="13">
    <source>
        <dbReference type="SAM" id="MobiDB-lite"/>
    </source>
</evidence>
<keyword evidence="4" id="KW-0255">Endonuclease</keyword>
<comment type="subcellular location">
    <subcellularLocation>
        <location evidence="1">Nucleus</location>
    </subcellularLocation>
</comment>
<comment type="similarity">
    <text evidence="2">Belongs to the DNA repair metallo-beta-lactamase (DRMBL) family.</text>
</comment>
<keyword evidence="7" id="KW-0269">Exonuclease</keyword>
<feature type="domain" description="DNA repair metallo-beta-lactamase" evidence="14">
    <location>
        <begin position="434"/>
        <end position="470"/>
    </location>
</feature>
<dbReference type="InterPro" id="IPR001279">
    <property type="entry name" value="Metallo-B-lactamas"/>
</dbReference>
<dbReference type="InterPro" id="IPR011084">
    <property type="entry name" value="DRMBL"/>
</dbReference>
<dbReference type="Proteomes" id="UP000799750">
    <property type="component" value="Unassembled WGS sequence"/>
</dbReference>
<feature type="compositionally biased region" description="Polar residues" evidence="13">
    <location>
        <begin position="729"/>
        <end position="743"/>
    </location>
</feature>
<feature type="compositionally biased region" description="Basic and acidic residues" evidence="13">
    <location>
        <begin position="760"/>
        <end position="772"/>
    </location>
</feature>
<feature type="compositionally biased region" description="Polar residues" evidence="13">
    <location>
        <begin position="776"/>
        <end position="818"/>
    </location>
</feature>
<keyword evidence="8" id="KW-0233">DNA recombination</keyword>
<evidence type="ECO:0000256" key="4">
    <source>
        <dbReference type="ARBA" id="ARBA00022759"/>
    </source>
</evidence>
<reference evidence="16" key="1">
    <citation type="journal article" date="2020" name="Stud. Mycol.">
        <title>101 Dothideomycetes genomes: a test case for predicting lifestyles and emergence of pathogens.</title>
        <authorList>
            <person name="Haridas S."/>
            <person name="Albert R."/>
            <person name="Binder M."/>
            <person name="Bloem J."/>
            <person name="Labutti K."/>
            <person name="Salamov A."/>
            <person name="Andreopoulos B."/>
            <person name="Baker S."/>
            <person name="Barry K."/>
            <person name="Bills G."/>
            <person name="Bluhm B."/>
            <person name="Cannon C."/>
            <person name="Castanera R."/>
            <person name="Culley D."/>
            <person name="Daum C."/>
            <person name="Ezra D."/>
            <person name="Gonzalez J."/>
            <person name="Henrissat B."/>
            <person name="Kuo A."/>
            <person name="Liang C."/>
            <person name="Lipzen A."/>
            <person name="Lutzoni F."/>
            <person name="Magnuson J."/>
            <person name="Mondo S."/>
            <person name="Nolan M."/>
            <person name="Ohm R."/>
            <person name="Pangilinan J."/>
            <person name="Park H.-J."/>
            <person name="Ramirez L."/>
            <person name="Alfaro M."/>
            <person name="Sun H."/>
            <person name="Tritt A."/>
            <person name="Yoshinaga Y."/>
            <person name="Zwiers L.-H."/>
            <person name="Turgeon B."/>
            <person name="Goodwin S."/>
            <person name="Spatafora J."/>
            <person name="Crous P."/>
            <person name="Grigoriev I."/>
        </authorList>
    </citation>
    <scope>NUCLEOTIDE SEQUENCE</scope>
    <source>
        <strain evidence="16">CBS 269.34</strain>
    </source>
</reference>
<evidence type="ECO:0000256" key="10">
    <source>
        <dbReference type="ARBA" id="ARBA00023242"/>
    </source>
</evidence>
<feature type="compositionally biased region" description="Acidic residues" evidence="13">
    <location>
        <begin position="865"/>
        <end position="880"/>
    </location>
</feature>
<dbReference type="GO" id="GO:0006303">
    <property type="term" value="P:double-strand break repair via nonhomologous end joining"/>
    <property type="evidence" value="ECO:0007669"/>
    <property type="project" value="TreeGrafter"/>
</dbReference>
<evidence type="ECO:0000256" key="5">
    <source>
        <dbReference type="ARBA" id="ARBA00022763"/>
    </source>
</evidence>
<protein>
    <recommendedName>
        <fullName evidence="11">Protein artemis</fullName>
    </recommendedName>
    <alternativeName>
        <fullName evidence="12">DNA cross-link repair 1C protein</fullName>
    </alternativeName>
</protein>
<evidence type="ECO:0000313" key="16">
    <source>
        <dbReference type="EMBL" id="KAF2493995.1"/>
    </source>
</evidence>
<name>A0A6A6QNQ1_9PEZI</name>